<name>A0A9K3MZM7_HELAN</name>
<dbReference type="EMBL" id="MNCJ02000326">
    <property type="protein sequence ID" value="KAF5781657.1"/>
    <property type="molecule type" value="Genomic_DNA"/>
</dbReference>
<gene>
    <name evidence="1" type="ORF">HanXRQr2_Chr11g0486331</name>
</gene>
<comment type="caution">
    <text evidence="1">The sequence shown here is derived from an EMBL/GenBank/DDBJ whole genome shotgun (WGS) entry which is preliminary data.</text>
</comment>
<dbReference type="AlphaFoldDB" id="A0A9K3MZM7"/>
<organism evidence="1 2">
    <name type="scientific">Helianthus annuus</name>
    <name type="common">Common sunflower</name>
    <dbReference type="NCBI Taxonomy" id="4232"/>
    <lineage>
        <taxon>Eukaryota</taxon>
        <taxon>Viridiplantae</taxon>
        <taxon>Streptophyta</taxon>
        <taxon>Embryophyta</taxon>
        <taxon>Tracheophyta</taxon>
        <taxon>Spermatophyta</taxon>
        <taxon>Magnoliopsida</taxon>
        <taxon>eudicotyledons</taxon>
        <taxon>Gunneridae</taxon>
        <taxon>Pentapetalae</taxon>
        <taxon>asterids</taxon>
        <taxon>campanulids</taxon>
        <taxon>Asterales</taxon>
        <taxon>Asteraceae</taxon>
        <taxon>Asteroideae</taxon>
        <taxon>Heliantheae alliance</taxon>
        <taxon>Heliantheae</taxon>
        <taxon>Helianthus</taxon>
    </lineage>
</organism>
<evidence type="ECO:0000313" key="1">
    <source>
        <dbReference type="EMBL" id="KAF5781657.1"/>
    </source>
</evidence>
<reference evidence="1" key="2">
    <citation type="submission" date="2020-06" db="EMBL/GenBank/DDBJ databases">
        <title>Helianthus annuus Genome sequencing and assembly Release 2.</title>
        <authorList>
            <person name="Gouzy J."/>
            <person name="Langlade N."/>
            <person name="Munos S."/>
        </authorList>
    </citation>
    <scope>NUCLEOTIDE SEQUENCE</scope>
    <source>
        <tissue evidence="1">Leaves</tissue>
    </source>
</reference>
<accession>A0A9K3MZM7</accession>
<dbReference type="Proteomes" id="UP000215914">
    <property type="component" value="Unassembled WGS sequence"/>
</dbReference>
<evidence type="ECO:0000313" key="2">
    <source>
        <dbReference type="Proteomes" id="UP000215914"/>
    </source>
</evidence>
<sequence>MVVIQRPTSHLRRRGLDFWQSSDKSILNYVAVRWWSTTPSLSSSSPLFSLNGTLMKVKGHRRGSNEKSIKSGANEKYKFSWRKPML</sequence>
<keyword evidence="2" id="KW-1185">Reference proteome</keyword>
<dbReference type="Gramene" id="mRNA:HanXRQr2_Chr11g0486331">
    <property type="protein sequence ID" value="CDS:HanXRQr2_Chr11g0486331.1"/>
    <property type="gene ID" value="HanXRQr2_Chr11g0486331"/>
</dbReference>
<protein>
    <submittedName>
        <fullName evidence="1">Uncharacterized protein</fullName>
    </submittedName>
</protein>
<proteinExistence type="predicted"/>
<reference evidence="1" key="1">
    <citation type="journal article" date="2017" name="Nature">
        <title>The sunflower genome provides insights into oil metabolism, flowering and Asterid evolution.</title>
        <authorList>
            <person name="Badouin H."/>
            <person name="Gouzy J."/>
            <person name="Grassa C.J."/>
            <person name="Murat F."/>
            <person name="Staton S.E."/>
            <person name="Cottret L."/>
            <person name="Lelandais-Briere C."/>
            <person name="Owens G.L."/>
            <person name="Carrere S."/>
            <person name="Mayjonade B."/>
            <person name="Legrand L."/>
            <person name="Gill N."/>
            <person name="Kane N.C."/>
            <person name="Bowers J.E."/>
            <person name="Hubner S."/>
            <person name="Bellec A."/>
            <person name="Berard A."/>
            <person name="Berges H."/>
            <person name="Blanchet N."/>
            <person name="Boniface M.C."/>
            <person name="Brunel D."/>
            <person name="Catrice O."/>
            <person name="Chaidir N."/>
            <person name="Claudel C."/>
            <person name="Donnadieu C."/>
            <person name="Faraut T."/>
            <person name="Fievet G."/>
            <person name="Helmstetter N."/>
            <person name="King M."/>
            <person name="Knapp S.J."/>
            <person name="Lai Z."/>
            <person name="Le Paslier M.C."/>
            <person name="Lippi Y."/>
            <person name="Lorenzon L."/>
            <person name="Mandel J.R."/>
            <person name="Marage G."/>
            <person name="Marchand G."/>
            <person name="Marquand E."/>
            <person name="Bret-Mestries E."/>
            <person name="Morien E."/>
            <person name="Nambeesan S."/>
            <person name="Nguyen T."/>
            <person name="Pegot-Espagnet P."/>
            <person name="Pouilly N."/>
            <person name="Raftis F."/>
            <person name="Sallet E."/>
            <person name="Schiex T."/>
            <person name="Thomas J."/>
            <person name="Vandecasteele C."/>
            <person name="Vares D."/>
            <person name="Vear F."/>
            <person name="Vautrin S."/>
            <person name="Crespi M."/>
            <person name="Mangin B."/>
            <person name="Burke J.M."/>
            <person name="Salse J."/>
            <person name="Munos S."/>
            <person name="Vincourt P."/>
            <person name="Rieseberg L.H."/>
            <person name="Langlade N.B."/>
        </authorList>
    </citation>
    <scope>NUCLEOTIDE SEQUENCE</scope>
    <source>
        <tissue evidence="1">Leaves</tissue>
    </source>
</reference>